<dbReference type="Proteomes" id="UP000199361">
    <property type="component" value="Unassembled WGS sequence"/>
</dbReference>
<dbReference type="AlphaFoldDB" id="A0A1I0H004"/>
<protein>
    <recommendedName>
        <fullName evidence="1">VOC domain-containing protein</fullName>
    </recommendedName>
</protein>
<dbReference type="RefSeq" id="WP_218155754.1">
    <property type="nucleotide sequence ID" value="NZ_FOHX01000004.1"/>
</dbReference>
<keyword evidence="3" id="KW-1185">Reference proteome</keyword>
<reference evidence="2 3" key="1">
    <citation type="submission" date="2016-10" db="EMBL/GenBank/DDBJ databases">
        <authorList>
            <person name="de Groot N.N."/>
        </authorList>
    </citation>
    <scope>NUCLEOTIDE SEQUENCE [LARGE SCALE GENOMIC DNA]</scope>
    <source>
        <strain evidence="2 3">CGMCC 4.5598</strain>
    </source>
</reference>
<gene>
    <name evidence="2" type="ORF">SAMN05421811_10445</name>
</gene>
<evidence type="ECO:0000313" key="2">
    <source>
        <dbReference type="EMBL" id="SET76858.1"/>
    </source>
</evidence>
<dbReference type="Gene3D" id="3.10.180.10">
    <property type="entry name" value="2,3-Dihydroxybiphenyl 1,2-Dioxygenase, domain 1"/>
    <property type="match status" value="1"/>
</dbReference>
<dbReference type="PROSITE" id="PS51819">
    <property type="entry name" value="VOC"/>
    <property type="match status" value="1"/>
</dbReference>
<dbReference type="EMBL" id="FOHX01000004">
    <property type="protein sequence ID" value="SET76858.1"/>
    <property type="molecule type" value="Genomic_DNA"/>
</dbReference>
<dbReference type="InterPro" id="IPR004360">
    <property type="entry name" value="Glyas_Fos-R_dOase_dom"/>
</dbReference>
<dbReference type="InterPro" id="IPR037523">
    <property type="entry name" value="VOC_core"/>
</dbReference>
<feature type="domain" description="VOC" evidence="1">
    <location>
        <begin position="1"/>
        <end position="85"/>
    </location>
</feature>
<proteinExistence type="predicted"/>
<dbReference type="STRING" id="568860.SAMN05421811_10445"/>
<evidence type="ECO:0000313" key="3">
    <source>
        <dbReference type="Proteomes" id="UP000199361"/>
    </source>
</evidence>
<dbReference type="SUPFAM" id="SSF54593">
    <property type="entry name" value="Glyoxalase/Bleomycin resistance protein/Dihydroxybiphenyl dioxygenase"/>
    <property type="match status" value="1"/>
</dbReference>
<dbReference type="Pfam" id="PF00903">
    <property type="entry name" value="Glyoxalase"/>
    <property type="match status" value="1"/>
</dbReference>
<sequence>MLTLFDREAMARVAGTAHLPGHGSAAQDVVMFVSRVADVDAGYRFCLRQGGLGVAPPVDRPEWGAGLRTAHLRDPEGNLLELQAY</sequence>
<dbReference type="InterPro" id="IPR029068">
    <property type="entry name" value="Glyas_Bleomycin-R_OHBP_Dase"/>
</dbReference>
<evidence type="ECO:0000259" key="1">
    <source>
        <dbReference type="PROSITE" id="PS51819"/>
    </source>
</evidence>
<name>A0A1I0H004_9ACTN</name>
<accession>A0A1I0H004</accession>
<organism evidence="2 3">
    <name type="scientific">Nonomuraea wenchangensis</name>
    <dbReference type="NCBI Taxonomy" id="568860"/>
    <lineage>
        <taxon>Bacteria</taxon>
        <taxon>Bacillati</taxon>
        <taxon>Actinomycetota</taxon>
        <taxon>Actinomycetes</taxon>
        <taxon>Streptosporangiales</taxon>
        <taxon>Streptosporangiaceae</taxon>
        <taxon>Nonomuraea</taxon>
    </lineage>
</organism>